<accession>A9B2J7</accession>
<protein>
    <submittedName>
        <fullName evidence="2">Transcriptional regulator, XRE family</fullName>
    </submittedName>
</protein>
<dbReference type="STRING" id="316274.Haur_1397"/>
<dbReference type="KEGG" id="hau:Haur_1397"/>
<evidence type="ECO:0000313" key="3">
    <source>
        <dbReference type="Proteomes" id="UP000000787"/>
    </source>
</evidence>
<name>A9B2J7_HERA2</name>
<keyword evidence="3" id="KW-1185">Reference proteome</keyword>
<dbReference type="Pfam" id="PF01381">
    <property type="entry name" value="HTH_3"/>
    <property type="match status" value="1"/>
</dbReference>
<evidence type="ECO:0000259" key="1">
    <source>
        <dbReference type="PROSITE" id="PS50943"/>
    </source>
</evidence>
<dbReference type="GO" id="GO:0003677">
    <property type="term" value="F:DNA binding"/>
    <property type="evidence" value="ECO:0007669"/>
    <property type="project" value="InterPro"/>
</dbReference>
<reference evidence="2 3" key="1">
    <citation type="journal article" date="2011" name="Stand. Genomic Sci.">
        <title>Complete genome sequence of the filamentous gliding predatory bacterium Herpetosiphon aurantiacus type strain (114-95(T)).</title>
        <authorList>
            <person name="Kiss H."/>
            <person name="Nett M."/>
            <person name="Domin N."/>
            <person name="Martin K."/>
            <person name="Maresca J.A."/>
            <person name="Copeland A."/>
            <person name="Lapidus A."/>
            <person name="Lucas S."/>
            <person name="Berry K.W."/>
            <person name="Glavina Del Rio T."/>
            <person name="Dalin E."/>
            <person name="Tice H."/>
            <person name="Pitluck S."/>
            <person name="Richardson P."/>
            <person name="Bruce D."/>
            <person name="Goodwin L."/>
            <person name="Han C."/>
            <person name="Detter J.C."/>
            <person name="Schmutz J."/>
            <person name="Brettin T."/>
            <person name="Land M."/>
            <person name="Hauser L."/>
            <person name="Kyrpides N.C."/>
            <person name="Ivanova N."/>
            <person name="Goker M."/>
            <person name="Woyke T."/>
            <person name="Klenk H.P."/>
            <person name="Bryant D.A."/>
        </authorList>
    </citation>
    <scope>NUCLEOTIDE SEQUENCE [LARGE SCALE GENOMIC DNA]</scope>
    <source>
        <strain evidence="3">ATCC 23779 / DSM 785 / 114-95</strain>
    </source>
</reference>
<dbReference type="InParanoid" id="A9B2J7"/>
<feature type="domain" description="HTH cro/C1-type" evidence="1">
    <location>
        <begin position="9"/>
        <end position="64"/>
    </location>
</feature>
<evidence type="ECO:0000313" key="2">
    <source>
        <dbReference type="EMBL" id="ABX04042.1"/>
    </source>
</evidence>
<dbReference type="SUPFAM" id="SSF47413">
    <property type="entry name" value="lambda repressor-like DNA-binding domains"/>
    <property type="match status" value="1"/>
</dbReference>
<organism evidence="2 3">
    <name type="scientific">Herpetosiphon aurantiacus (strain ATCC 23779 / DSM 785 / 114-95)</name>
    <dbReference type="NCBI Taxonomy" id="316274"/>
    <lineage>
        <taxon>Bacteria</taxon>
        <taxon>Bacillati</taxon>
        <taxon>Chloroflexota</taxon>
        <taxon>Chloroflexia</taxon>
        <taxon>Herpetosiphonales</taxon>
        <taxon>Herpetosiphonaceae</taxon>
        <taxon>Herpetosiphon</taxon>
    </lineage>
</organism>
<dbReference type="CDD" id="cd00093">
    <property type="entry name" value="HTH_XRE"/>
    <property type="match status" value="1"/>
</dbReference>
<dbReference type="SMART" id="SM00530">
    <property type="entry name" value="HTH_XRE"/>
    <property type="match status" value="1"/>
</dbReference>
<gene>
    <name evidence="2" type="ordered locus">Haur_1397</name>
</gene>
<dbReference type="Proteomes" id="UP000000787">
    <property type="component" value="Chromosome"/>
</dbReference>
<dbReference type="InterPro" id="IPR001387">
    <property type="entry name" value="Cro/C1-type_HTH"/>
</dbReference>
<dbReference type="AlphaFoldDB" id="A9B2J7"/>
<proteinExistence type="predicted"/>
<dbReference type="BioCyc" id="HAUR316274:GHYA-1418-MONOMER"/>
<dbReference type="eggNOG" id="COG3655">
    <property type="taxonomic scope" value="Bacteria"/>
</dbReference>
<dbReference type="PROSITE" id="PS50943">
    <property type="entry name" value="HTH_CROC1"/>
    <property type="match status" value="1"/>
</dbReference>
<dbReference type="HOGENOM" id="CLU_160607_0_0_0"/>
<dbReference type="Gene3D" id="1.10.260.40">
    <property type="entry name" value="lambda repressor-like DNA-binding domains"/>
    <property type="match status" value="1"/>
</dbReference>
<dbReference type="EMBL" id="CP000875">
    <property type="protein sequence ID" value="ABX04042.1"/>
    <property type="molecule type" value="Genomic_DNA"/>
</dbReference>
<sequence>MPNTLAVFLRVQLTARGWRDSQLADSAGIDRSTLSNIFKNPQSVPKLETLDRLSQALNIPLARLITVCGFDIDLRGELPEEQISILLNSLPELRSVVSDLAQLQAEDLRVIQAYIQGYLHKK</sequence>
<dbReference type="InterPro" id="IPR010982">
    <property type="entry name" value="Lambda_DNA-bd_dom_sf"/>
</dbReference>